<dbReference type="Proteomes" id="UP000238270">
    <property type="component" value="Unassembled WGS sequence"/>
</dbReference>
<dbReference type="AlphaFoldDB" id="A0A2S6Z3E6"/>
<sequence>MAPDPAWNPSMRAPQRLHGLTLDTAVCAGPYPPQGFWTIAEGALGNGDCFGLYWPLGCEGKAPVVCEMFHDEGRLEFSHSSLDVFAQWLDINHALDEQAWDDEGWEPRAHDVPDVDSPLPLIERAQVHVQAGKPSEAIELLQAACRRFPELQRAWMMLAVQHRRLGQHEAAVAAARAAILANWAFGIPDPSVLRLLRAAEAGNDPVLMMVQQMEFAFGGAKTNPDYASMQVCIDRCWEAGDHLTALRLTQNRCYALRGETVSFQQREGFDLASWQRDFVAQCRSALRDDRQGM</sequence>
<evidence type="ECO:0000313" key="1">
    <source>
        <dbReference type="EMBL" id="PPT75483.1"/>
    </source>
</evidence>
<evidence type="ECO:0000313" key="2">
    <source>
        <dbReference type="Proteomes" id="UP000238270"/>
    </source>
</evidence>
<name>A0A2S6Z3E6_9XANT</name>
<comment type="caution">
    <text evidence="1">The sequence shown here is derived from an EMBL/GenBank/DDBJ whole genome shotgun (WGS) entry which is preliminary data.</text>
</comment>
<gene>
    <name evidence="1" type="ORF">XaplCFBP3122_13100</name>
</gene>
<organism evidence="1 2">
    <name type="scientific">Xanthomonas arboricola pv. populi</name>
    <dbReference type="NCBI Taxonomy" id="487823"/>
    <lineage>
        <taxon>Bacteria</taxon>
        <taxon>Pseudomonadati</taxon>
        <taxon>Pseudomonadota</taxon>
        <taxon>Gammaproteobacteria</taxon>
        <taxon>Lysobacterales</taxon>
        <taxon>Lysobacteraceae</taxon>
        <taxon>Xanthomonas</taxon>
    </lineage>
</organism>
<protein>
    <submittedName>
        <fullName evidence="1">Uncharacterized protein</fullName>
    </submittedName>
</protein>
<accession>A0A2S6Z3E6</accession>
<dbReference type="Pfam" id="PF13432">
    <property type="entry name" value="TPR_16"/>
    <property type="match status" value="1"/>
</dbReference>
<reference evidence="1 2" key="1">
    <citation type="submission" date="2016-08" db="EMBL/GenBank/DDBJ databases">
        <title>Evolution of the type three secretion system and type three effector repertoires in Xanthomonas.</title>
        <authorList>
            <person name="Merda D."/>
            <person name="Briand M."/>
            <person name="Bosis E."/>
            <person name="Rousseau C."/>
            <person name="Portier P."/>
            <person name="Jacques M.-A."/>
            <person name="Fischer-Le Saux M."/>
        </authorList>
    </citation>
    <scope>NUCLEOTIDE SEQUENCE [LARGE SCALE GENOMIC DNA]</scope>
    <source>
        <strain evidence="1 2">CFBP 3122</strain>
    </source>
</reference>
<dbReference type="InterPro" id="IPR011990">
    <property type="entry name" value="TPR-like_helical_dom_sf"/>
</dbReference>
<proteinExistence type="predicted"/>
<dbReference type="EMBL" id="MIGV01000015">
    <property type="protein sequence ID" value="PPT75483.1"/>
    <property type="molecule type" value="Genomic_DNA"/>
</dbReference>
<dbReference type="SUPFAM" id="SSF48452">
    <property type="entry name" value="TPR-like"/>
    <property type="match status" value="1"/>
</dbReference>
<dbReference type="Gene3D" id="1.25.40.10">
    <property type="entry name" value="Tetratricopeptide repeat domain"/>
    <property type="match status" value="1"/>
</dbReference>